<dbReference type="AlphaFoldDB" id="A0AAE1DEA8"/>
<comment type="caution">
    <text evidence="1">The sequence shown here is derived from an EMBL/GenBank/DDBJ whole genome shotgun (WGS) entry which is preliminary data.</text>
</comment>
<dbReference type="EMBL" id="JAWDGP010004153">
    <property type="protein sequence ID" value="KAK3767386.1"/>
    <property type="molecule type" value="Genomic_DNA"/>
</dbReference>
<sequence>MLGSTGEAIFSHPELALAGGAEVLDAIAQDTPHQFTQDRLCCCSIKDVRSLVYSPPSLAQQTVVALR</sequence>
<keyword evidence="2" id="KW-1185">Reference proteome</keyword>
<accession>A0AAE1DEA8</accession>
<reference evidence="1" key="1">
    <citation type="journal article" date="2023" name="G3 (Bethesda)">
        <title>A reference genome for the long-term kleptoplast-retaining sea slug Elysia crispata morphotype clarki.</title>
        <authorList>
            <person name="Eastman K.E."/>
            <person name="Pendleton A.L."/>
            <person name="Shaikh M.A."/>
            <person name="Suttiyut T."/>
            <person name="Ogas R."/>
            <person name="Tomko P."/>
            <person name="Gavelis G."/>
            <person name="Widhalm J.R."/>
            <person name="Wisecaver J.H."/>
        </authorList>
    </citation>
    <scope>NUCLEOTIDE SEQUENCE</scope>
    <source>
        <strain evidence="1">ECLA1</strain>
    </source>
</reference>
<evidence type="ECO:0000313" key="1">
    <source>
        <dbReference type="EMBL" id="KAK3767386.1"/>
    </source>
</evidence>
<dbReference type="Proteomes" id="UP001283361">
    <property type="component" value="Unassembled WGS sequence"/>
</dbReference>
<name>A0AAE1DEA8_9GAST</name>
<protein>
    <submittedName>
        <fullName evidence="1">Uncharacterized protein</fullName>
    </submittedName>
</protein>
<gene>
    <name evidence="1" type="ORF">RRG08_049751</name>
</gene>
<proteinExistence type="predicted"/>
<organism evidence="1 2">
    <name type="scientific">Elysia crispata</name>
    <name type="common">lettuce slug</name>
    <dbReference type="NCBI Taxonomy" id="231223"/>
    <lineage>
        <taxon>Eukaryota</taxon>
        <taxon>Metazoa</taxon>
        <taxon>Spiralia</taxon>
        <taxon>Lophotrochozoa</taxon>
        <taxon>Mollusca</taxon>
        <taxon>Gastropoda</taxon>
        <taxon>Heterobranchia</taxon>
        <taxon>Euthyneura</taxon>
        <taxon>Panpulmonata</taxon>
        <taxon>Sacoglossa</taxon>
        <taxon>Placobranchoidea</taxon>
        <taxon>Plakobranchidae</taxon>
        <taxon>Elysia</taxon>
    </lineage>
</organism>
<evidence type="ECO:0000313" key="2">
    <source>
        <dbReference type="Proteomes" id="UP001283361"/>
    </source>
</evidence>